<evidence type="ECO:0000256" key="9">
    <source>
        <dbReference type="ARBA" id="ARBA00022842"/>
    </source>
</evidence>
<dbReference type="PROSITE" id="PS00866">
    <property type="entry name" value="CPSASE_1"/>
    <property type="match status" value="1"/>
</dbReference>
<keyword evidence="10 13" id="KW-0092">Biotin</keyword>
<evidence type="ECO:0000259" key="14">
    <source>
        <dbReference type="PROSITE" id="PS50975"/>
    </source>
</evidence>
<dbReference type="PANTHER" id="PTHR48095:SF2">
    <property type="entry name" value="BIOTIN CARBOXYLASE, CHLOROPLASTIC"/>
    <property type="match status" value="1"/>
</dbReference>
<dbReference type="GO" id="GO:0004075">
    <property type="term" value="F:biotin carboxylase activity"/>
    <property type="evidence" value="ECO:0007669"/>
    <property type="project" value="UniProtKB-EC"/>
</dbReference>
<dbReference type="InterPro" id="IPR016185">
    <property type="entry name" value="PreATP-grasp_dom_sf"/>
</dbReference>
<dbReference type="SUPFAM" id="SSF51246">
    <property type="entry name" value="Rudiment single hybrid motif"/>
    <property type="match status" value="1"/>
</dbReference>
<comment type="caution">
    <text evidence="16">The sequence shown here is derived from an EMBL/GenBank/DDBJ whole genome shotgun (WGS) entry which is preliminary data.</text>
</comment>
<dbReference type="InterPro" id="IPR011761">
    <property type="entry name" value="ATP-grasp"/>
</dbReference>
<keyword evidence="7 12" id="KW-0547">Nucleotide-binding</keyword>
<name>A0A1Q9JJH5_9FIRM</name>
<dbReference type="EMBL" id="MJIE01000001">
    <property type="protein sequence ID" value="OLR56346.1"/>
    <property type="molecule type" value="Genomic_DNA"/>
</dbReference>
<keyword evidence="13" id="KW-0276">Fatty acid metabolism</keyword>
<feature type="domain" description="ATP-grasp" evidence="14">
    <location>
        <begin position="120"/>
        <end position="316"/>
    </location>
</feature>
<evidence type="ECO:0000256" key="6">
    <source>
        <dbReference type="ARBA" id="ARBA00022723"/>
    </source>
</evidence>
<comment type="function">
    <text evidence="1 13">This protein is a component of the acetyl coenzyme A carboxylase complex; first, biotin carboxylase catalyzes the carboxylation of the carrier protein and then the transcarboxylase transfers the carboxyl group to form malonyl-CoA.</text>
</comment>
<dbReference type="Gene3D" id="3.30.470.20">
    <property type="entry name" value="ATP-grasp fold, B domain"/>
    <property type="match status" value="1"/>
</dbReference>
<dbReference type="NCBIfam" id="NF006367">
    <property type="entry name" value="PRK08591.1"/>
    <property type="match status" value="1"/>
</dbReference>
<sequence length="462" mass="50951">MLRRVLIANRGEIAVRIVRECRDASIGTVAVYSEADLNALHVMLADKAVCIGKAPSALSYLNMENIIEAARGTGCEAIHPGFGFLSENPEFAALCRENGLIFIGPPAQVIEKLGNKAEARKTMKAAGVPVVPGSDGPVDTVENAETIAEQIGYPVLIKASAGGGGRGMRVAENSGEVRRAFEDARLEAEKCFGDGTVYLEKLIRNPRHVEFQILADQYGNVIHLGERNCSIQRRNQKMIEEAPDWCLGEELRAQMGADAVKVARAAGYRNAGTVEFIVDGERYYFIEMNTRLQVEHPVTEMITGVNLVREQLRIASGLPLEISQRDVRTRGHAIECRINAEDIFQSFAPSPGHVGFLHFPAGNHVRVESALYSGCDISPFYDSMAAKIIVYGDTRLEAIRRMRRALGETIIKGVRTTLPIQHLIMYHQEFLRGHYNTGFIENNLEELISIYEAAGGRNESIQ</sequence>
<dbReference type="Pfam" id="PF02785">
    <property type="entry name" value="Biotin_carb_C"/>
    <property type="match status" value="1"/>
</dbReference>
<comment type="subunit">
    <text evidence="3 13">Acetyl-CoA carboxylase is a heterohexamer of biotin carboxyl carrier protein, biotin carboxylase and the two subunits of carboxyl transferase in a 2:2 complex.</text>
</comment>
<dbReference type="SMART" id="SM00878">
    <property type="entry name" value="Biotin_carb_C"/>
    <property type="match status" value="1"/>
</dbReference>
<dbReference type="EC" id="6.3.4.14" evidence="4 13"/>
<dbReference type="STRING" id="1261640.BHK98_09875"/>
<keyword evidence="13" id="KW-0444">Lipid biosynthesis</keyword>
<dbReference type="InterPro" id="IPR051602">
    <property type="entry name" value="ACC_Biotin_Carboxylase"/>
</dbReference>
<evidence type="ECO:0000256" key="3">
    <source>
        <dbReference type="ARBA" id="ARBA00011750"/>
    </source>
</evidence>
<dbReference type="FunFam" id="3.40.50.20:FF:000010">
    <property type="entry name" value="Propionyl-CoA carboxylase subunit alpha"/>
    <property type="match status" value="1"/>
</dbReference>
<dbReference type="Pfam" id="PF02786">
    <property type="entry name" value="CPSase_L_D2"/>
    <property type="match status" value="1"/>
</dbReference>
<evidence type="ECO:0000256" key="10">
    <source>
        <dbReference type="ARBA" id="ARBA00023267"/>
    </source>
</evidence>
<keyword evidence="9" id="KW-0460">Magnesium</keyword>
<dbReference type="PROSITE" id="PS50979">
    <property type="entry name" value="BC"/>
    <property type="match status" value="1"/>
</dbReference>
<dbReference type="SUPFAM" id="SSF52440">
    <property type="entry name" value="PreATP-grasp domain"/>
    <property type="match status" value="1"/>
</dbReference>
<dbReference type="InterPro" id="IPR005479">
    <property type="entry name" value="CPAse_ATP-bd"/>
</dbReference>
<organism evidence="16 17">
    <name type="scientific">Hornefia porci</name>
    <dbReference type="NCBI Taxonomy" id="2652292"/>
    <lineage>
        <taxon>Bacteria</taxon>
        <taxon>Bacillati</taxon>
        <taxon>Bacillota</taxon>
        <taxon>Clostridia</taxon>
        <taxon>Peptostreptococcales</taxon>
        <taxon>Anaerovoracaceae</taxon>
        <taxon>Hornefia</taxon>
    </lineage>
</organism>
<evidence type="ECO:0000256" key="12">
    <source>
        <dbReference type="PROSITE-ProRule" id="PRU00409"/>
    </source>
</evidence>
<dbReference type="GO" id="GO:0006633">
    <property type="term" value="P:fatty acid biosynthetic process"/>
    <property type="evidence" value="ECO:0007669"/>
    <property type="project" value="UniProtKB-KW"/>
</dbReference>
<dbReference type="NCBIfam" id="TIGR00514">
    <property type="entry name" value="accC"/>
    <property type="match status" value="1"/>
</dbReference>
<accession>A0A1Q9JJH5</accession>
<comment type="pathway">
    <text evidence="2 13">Lipid metabolism; malonyl-CoA biosynthesis; malonyl-CoA from acetyl-CoA: step 1/1.</text>
</comment>
<evidence type="ECO:0000256" key="4">
    <source>
        <dbReference type="ARBA" id="ARBA00013263"/>
    </source>
</evidence>
<keyword evidence="8 12" id="KW-0067">ATP-binding</keyword>
<proteinExistence type="predicted"/>
<dbReference type="InterPro" id="IPR011054">
    <property type="entry name" value="Rudment_hybrid_motif"/>
</dbReference>
<keyword evidence="5 13" id="KW-0436">Ligase</keyword>
<evidence type="ECO:0000313" key="17">
    <source>
        <dbReference type="Proteomes" id="UP000187404"/>
    </source>
</evidence>
<keyword evidence="17" id="KW-1185">Reference proteome</keyword>
<dbReference type="GO" id="GO:2001295">
    <property type="term" value="P:malonyl-CoA biosynthetic process"/>
    <property type="evidence" value="ECO:0007669"/>
    <property type="project" value="UniProtKB-UniPathway"/>
</dbReference>
<evidence type="ECO:0000256" key="11">
    <source>
        <dbReference type="ARBA" id="ARBA00048600"/>
    </source>
</evidence>
<keyword evidence="13" id="KW-0275">Fatty acid biosynthesis</keyword>
<reference evidence="16 17" key="1">
    <citation type="journal article" date="2016" name="Appl. Environ. Microbiol.">
        <title>Function and Phylogeny of Bacterial Butyryl Coenzyme A:Acetate Transferases and Their Diversity in the Proximal Colon of Swine.</title>
        <authorList>
            <person name="Trachsel J."/>
            <person name="Bayles D.O."/>
            <person name="Looft T."/>
            <person name="Levine U.Y."/>
            <person name="Allen H.K."/>
        </authorList>
    </citation>
    <scope>NUCLEOTIDE SEQUENCE [LARGE SCALE GENOMIC DNA]</scope>
    <source>
        <strain evidence="16 17">68-3-10</strain>
    </source>
</reference>
<dbReference type="FunFam" id="3.30.1490.20:FF:000018">
    <property type="entry name" value="Biotin carboxylase"/>
    <property type="match status" value="1"/>
</dbReference>
<keyword evidence="13" id="KW-0443">Lipid metabolism</keyword>
<evidence type="ECO:0000256" key="13">
    <source>
        <dbReference type="RuleBase" id="RU365063"/>
    </source>
</evidence>
<keyword evidence="6" id="KW-0479">Metal-binding</keyword>
<dbReference type="UniPathway" id="UPA00655">
    <property type="reaction ID" value="UER00711"/>
</dbReference>
<dbReference type="Proteomes" id="UP000187404">
    <property type="component" value="Unassembled WGS sequence"/>
</dbReference>
<dbReference type="PANTHER" id="PTHR48095">
    <property type="entry name" value="PYRUVATE CARBOXYLASE SUBUNIT A"/>
    <property type="match status" value="1"/>
</dbReference>
<evidence type="ECO:0000256" key="7">
    <source>
        <dbReference type="ARBA" id="ARBA00022741"/>
    </source>
</evidence>
<evidence type="ECO:0000259" key="15">
    <source>
        <dbReference type="PROSITE" id="PS50979"/>
    </source>
</evidence>
<dbReference type="InterPro" id="IPR011764">
    <property type="entry name" value="Biotin_carboxylation_dom"/>
</dbReference>
<feature type="domain" description="Biotin carboxylation" evidence="15">
    <location>
        <begin position="1"/>
        <end position="445"/>
    </location>
</feature>
<dbReference type="InterPro" id="IPR005481">
    <property type="entry name" value="BC-like_N"/>
</dbReference>
<dbReference type="InterPro" id="IPR004549">
    <property type="entry name" value="Acetyl_CoA_COase_biotin_COase"/>
</dbReference>
<dbReference type="OrthoDB" id="9807469at2"/>
<evidence type="ECO:0000256" key="8">
    <source>
        <dbReference type="ARBA" id="ARBA00022840"/>
    </source>
</evidence>
<evidence type="ECO:0000313" key="16">
    <source>
        <dbReference type="EMBL" id="OLR56346.1"/>
    </source>
</evidence>
<dbReference type="GO" id="GO:0005524">
    <property type="term" value="F:ATP binding"/>
    <property type="evidence" value="ECO:0007669"/>
    <property type="project" value="UniProtKB-UniRule"/>
</dbReference>
<dbReference type="RefSeq" id="WP_075713882.1">
    <property type="nucleotide sequence ID" value="NZ_MJIE01000001.1"/>
</dbReference>
<evidence type="ECO:0000256" key="2">
    <source>
        <dbReference type="ARBA" id="ARBA00004956"/>
    </source>
</evidence>
<dbReference type="InterPro" id="IPR005482">
    <property type="entry name" value="Biotin_COase_C"/>
</dbReference>
<evidence type="ECO:0000256" key="1">
    <source>
        <dbReference type="ARBA" id="ARBA00003761"/>
    </source>
</evidence>
<evidence type="ECO:0000256" key="5">
    <source>
        <dbReference type="ARBA" id="ARBA00022598"/>
    </source>
</evidence>
<dbReference type="SUPFAM" id="SSF56059">
    <property type="entry name" value="Glutathione synthetase ATP-binding domain-like"/>
    <property type="match status" value="1"/>
</dbReference>
<protein>
    <recommendedName>
        <fullName evidence="4 13">Biotin carboxylase</fullName>
        <ecNumber evidence="4 13">6.3.4.14</ecNumber>
    </recommendedName>
    <alternativeName>
        <fullName evidence="13">Acetyl-coenzyme A carboxylase biotin carboxylase subunit A</fullName>
    </alternativeName>
</protein>
<comment type="catalytic activity">
    <reaction evidence="11 13">
        <text>N(6)-biotinyl-L-lysyl-[protein] + hydrogencarbonate + ATP = N(6)-carboxybiotinyl-L-lysyl-[protein] + ADP + phosphate + H(+)</text>
        <dbReference type="Rhea" id="RHEA:13501"/>
        <dbReference type="Rhea" id="RHEA-COMP:10505"/>
        <dbReference type="Rhea" id="RHEA-COMP:10506"/>
        <dbReference type="ChEBI" id="CHEBI:15378"/>
        <dbReference type="ChEBI" id="CHEBI:17544"/>
        <dbReference type="ChEBI" id="CHEBI:30616"/>
        <dbReference type="ChEBI" id="CHEBI:43474"/>
        <dbReference type="ChEBI" id="CHEBI:83144"/>
        <dbReference type="ChEBI" id="CHEBI:83145"/>
        <dbReference type="ChEBI" id="CHEBI:456216"/>
        <dbReference type="EC" id="6.3.4.14"/>
    </reaction>
</comment>
<gene>
    <name evidence="16" type="ORF">BHK98_09875</name>
</gene>
<dbReference type="PROSITE" id="PS50975">
    <property type="entry name" value="ATP_GRASP"/>
    <property type="match status" value="1"/>
</dbReference>
<dbReference type="PROSITE" id="PS00867">
    <property type="entry name" value="CPSASE_2"/>
    <property type="match status" value="1"/>
</dbReference>
<dbReference type="GO" id="GO:0046872">
    <property type="term" value="F:metal ion binding"/>
    <property type="evidence" value="ECO:0007669"/>
    <property type="project" value="UniProtKB-KW"/>
</dbReference>
<dbReference type="Pfam" id="PF00289">
    <property type="entry name" value="Biotin_carb_N"/>
    <property type="match status" value="1"/>
</dbReference>
<dbReference type="AlphaFoldDB" id="A0A1Q9JJH5"/>